<dbReference type="SUPFAM" id="SSF141452">
    <property type="entry name" value="Hcp1-like"/>
    <property type="match status" value="1"/>
</dbReference>
<dbReference type="RefSeq" id="WP_315405481.1">
    <property type="nucleotide sequence ID" value="NZ_JAVLTS010000003.1"/>
</dbReference>
<reference evidence="1 2" key="1">
    <citation type="submission" date="2023-10" db="EMBL/GenBank/DDBJ databases">
        <title>Wastewater isolates of ESBL- and carbapenemase-producing Gram-negative bacteria from New Zealand.</title>
        <authorList>
            <person name="Straub C."/>
            <person name="Weaver L."/>
            <person name="Cornelius A."/>
            <person name="Mcgill E."/>
            <person name="Dyet K."/>
            <person name="White L."/>
            <person name="Pattis I."/>
        </authorList>
    </citation>
    <scope>NUCLEOTIDE SEQUENCE [LARGE SCALE GENOMIC DNA]</scope>
    <source>
        <strain evidence="1 2">ESBL09</strain>
    </source>
</reference>
<name>A0AB35X936_9ENTR</name>
<accession>A0AB35X936</accession>
<dbReference type="EMBL" id="JAZKKV010000001">
    <property type="protein sequence ID" value="MEE9656089.1"/>
    <property type="molecule type" value="Genomic_DNA"/>
</dbReference>
<gene>
    <name evidence="1" type="ORF">V4836_18510</name>
</gene>
<protein>
    <submittedName>
        <fullName evidence="1">Hcp family type VI secretion system effector</fullName>
    </submittedName>
</protein>
<organism evidence="1 2">
    <name type="scientific">Kluyvera ascorbata</name>
    <dbReference type="NCBI Taxonomy" id="51288"/>
    <lineage>
        <taxon>Bacteria</taxon>
        <taxon>Pseudomonadati</taxon>
        <taxon>Pseudomonadota</taxon>
        <taxon>Gammaproteobacteria</taxon>
        <taxon>Enterobacterales</taxon>
        <taxon>Enterobacteriaceae</taxon>
        <taxon>Kluyvera</taxon>
    </lineage>
</organism>
<sequence length="167" mass="18774">MAIPAYLWLKDDGGADIKGAVDVQDREGSIEIMGFGHGLHLPTDSNTGKITGTRVHTPLVFEKEFDSSSPYLYKAVAKGQTLKSAEFKWYKINDAGQEVEYFNMLLEGVKVVSVCPLMHDVKDPVMEKHNHLESVALRYEKITWKHCDGNIIFSDAWNDDDPLYVSP</sequence>
<dbReference type="InterPro" id="IPR008514">
    <property type="entry name" value="T6SS_Hcp"/>
</dbReference>
<evidence type="ECO:0000313" key="1">
    <source>
        <dbReference type="EMBL" id="MEE9656089.1"/>
    </source>
</evidence>
<dbReference type="Pfam" id="PF05638">
    <property type="entry name" value="T6SS_HCP"/>
    <property type="match status" value="1"/>
</dbReference>
<dbReference type="PANTHER" id="PTHR34319">
    <property type="entry name" value="MAJOR EXPORTED PROTEIN"/>
    <property type="match status" value="1"/>
</dbReference>
<dbReference type="Proteomes" id="UP001331691">
    <property type="component" value="Unassembled WGS sequence"/>
</dbReference>
<dbReference type="Gene3D" id="2.30.110.20">
    <property type="entry name" value="Hcp1-like"/>
    <property type="match status" value="1"/>
</dbReference>
<dbReference type="InterPro" id="IPR052947">
    <property type="entry name" value="T6SS_Hcp1_domain"/>
</dbReference>
<dbReference type="PANTHER" id="PTHR34319:SF6">
    <property type="entry name" value="MAJOR EXPORTED PROTEIN"/>
    <property type="match status" value="1"/>
</dbReference>
<dbReference type="InterPro" id="IPR036624">
    <property type="entry name" value="Hcp1-lik_sf"/>
</dbReference>
<dbReference type="AlphaFoldDB" id="A0AB35X936"/>
<keyword evidence="2" id="KW-1185">Reference proteome</keyword>
<comment type="caution">
    <text evidence="1">The sequence shown here is derived from an EMBL/GenBank/DDBJ whole genome shotgun (WGS) entry which is preliminary data.</text>
</comment>
<evidence type="ECO:0000313" key="2">
    <source>
        <dbReference type="Proteomes" id="UP001331691"/>
    </source>
</evidence>
<dbReference type="NCBIfam" id="TIGR03344">
    <property type="entry name" value="VI_effect_Hcp1"/>
    <property type="match status" value="1"/>
</dbReference>
<proteinExistence type="predicted"/>